<accession>A0ABS1MT53</accession>
<evidence type="ECO:0000313" key="2">
    <source>
        <dbReference type="EMBL" id="MBL1090964.1"/>
    </source>
</evidence>
<dbReference type="SUPFAM" id="SSF54427">
    <property type="entry name" value="NTF2-like"/>
    <property type="match status" value="1"/>
</dbReference>
<comment type="caution">
    <text evidence="2">The sequence shown here is derived from an EMBL/GenBank/DDBJ whole genome shotgun (WGS) entry which is preliminary data.</text>
</comment>
<feature type="domain" description="SnoaL-like" evidence="1">
    <location>
        <begin position="85"/>
        <end position="184"/>
    </location>
</feature>
<gene>
    <name evidence="2" type="ORF">JK360_16415</name>
</gene>
<reference evidence="2 3" key="1">
    <citation type="submission" date="2021-01" db="EMBL/GenBank/DDBJ databases">
        <title>WGS of actinomycetes isolated from Thailand.</title>
        <authorList>
            <person name="Thawai C."/>
        </authorList>
    </citation>
    <scope>NUCLEOTIDE SEQUENCE [LARGE SCALE GENOMIC DNA]</scope>
    <source>
        <strain evidence="2 3">CH9-7</strain>
    </source>
</reference>
<sequence length="195" mass="22102">MTTVWRRLIGSSRHCQSRGKEIRLRPSTPRDYRAVIYPISFAASTESLGVAFFGCHGRAHRLRREPEDSVSDYIESTTNQHGALVRRYYELVDAKNIDGLLALFSDDAVYQRPGYPAFHGREAMRAFYTGQRIIEHGQHKLFTVISEDAQVSTRGEFRGQLKDGRSISVGFADFFIVGEAGLFTHRDTYFSMAAV</sequence>
<dbReference type="Gene3D" id="3.10.450.50">
    <property type="match status" value="1"/>
</dbReference>
<evidence type="ECO:0000313" key="3">
    <source>
        <dbReference type="Proteomes" id="UP000629371"/>
    </source>
</evidence>
<proteinExistence type="predicted"/>
<dbReference type="EMBL" id="JAERRI010000008">
    <property type="protein sequence ID" value="MBL1090964.1"/>
    <property type="molecule type" value="Genomic_DNA"/>
</dbReference>
<dbReference type="Proteomes" id="UP000629371">
    <property type="component" value="Unassembled WGS sequence"/>
</dbReference>
<evidence type="ECO:0000259" key="1">
    <source>
        <dbReference type="Pfam" id="PF12680"/>
    </source>
</evidence>
<dbReference type="Pfam" id="PF12680">
    <property type="entry name" value="SnoaL_2"/>
    <property type="match status" value="1"/>
</dbReference>
<dbReference type="InterPro" id="IPR032710">
    <property type="entry name" value="NTF2-like_dom_sf"/>
</dbReference>
<protein>
    <submittedName>
        <fullName evidence="2">Nuclear transport factor 2 family protein</fullName>
    </submittedName>
</protein>
<organism evidence="2 3">
    <name type="scientific">Streptomyces siderophoricus</name>
    <dbReference type="NCBI Taxonomy" id="2802281"/>
    <lineage>
        <taxon>Bacteria</taxon>
        <taxon>Bacillati</taxon>
        <taxon>Actinomycetota</taxon>
        <taxon>Actinomycetes</taxon>
        <taxon>Kitasatosporales</taxon>
        <taxon>Streptomycetaceae</taxon>
        <taxon>Streptomyces</taxon>
    </lineage>
</organism>
<name>A0ABS1MT53_9ACTN</name>
<dbReference type="InterPro" id="IPR037401">
    <property type="entry name" value="SnoaL-like"/>
</dbReference>
<keyword evidence="3" id="KW-1185">Reference proteome</keyword>